<dbReference type="Gene3D" id="3.40.50.1100">
    <property type="match status" value="2"/>
</dbReference>
<evidence type="ECO:0000256" key="5">
    <source>
        <dbReference type="PIRSR" id="PIRSR006278-2"/>
    </source>
</evidence>
<dbReference type="PANTHER" id="PTHR43780:SF2">
    <property type="entry name" value="1-AMINOCYCLOPROPANE-1-CARBOXYLATE DEAMINASE-RELATED"/>
    <property type="match status" value="1"/>
</dbReference>
<evidence type="ECO:0000256" key="2">
    <source>
        <dbReference type="ARBA" id="ARBA00008639"/>
    </source>
</evidence>
<dbReference type="GO" id="GO:1901605">
    <property type="term" value="P:alpha-amino acid metabolic process"/>
    <property type="evidence" value="ECO:0007669"/>
    <property type="project" value="UniProtKB-ARBA"/>
</dbReference>
<sequence length="315" mass="31324">MRFPLAVLPTPLVRADRLTAALATGPLLVKRDDLTGFGAAGNKARALEHLIGQARRVGAEALVACGGPGSNFVAAVAMAAKVAGLDCEIVLWGDPAGAPNVALARAAGARIVCTGSTDRAEPEIRATRRAAELTAAGTRAVAVPRGGSTPVGALGFAAAATELAAQLAGVRPAAIVLPVGSGGSCAGLLAGLAGTDLDVPVVGVSVSRPPGAARAAVLEIAAECAVLRGGPPPRPDQLELVDAVGAGFGITSAREDELARLALHTEGLLLDATYGAKTFAVAVELLQHGPAGPVLWWHTGGVVPAVAHLTKEAVP</sequence>
<feature type="modified residue" description="N6-(pyridoxal phosphate)lysine" evidence="5">
    <location>
        <position position="43"/>
    </location>
</feature>
<dbReference type="GO" id="GO:0019148">
    <property type="term" value="F:D-cysteine desulfhydrase activity"/>
    <property type="evidence" value="ECO:0007669"/>
    <property type="project" value="TreeGrafter"/>
</dbReference>
<dbReference type="InterPro" id="IPR001926">
    <property type="entry name" value="TrpB-like_PALP"/>
</dbReference>
<name>A0A1M6XD83_PSETH</name>
<evidence type="ECO:0000256" key="3">
    <source>
        <dbReference type="ARBA" id="ARBA00022898"/>
    </source>
</evidence>
<evidence type="ECO:0000313" key="7">
    <source>
        <dbReference type="EMBL" id="SHL03944.1"/>
    </source>
</evidence>
<dbReference type="InterPro" id="IPR027278">
    <property type="entry name" value="ACCD_DCysDesulf"/>
</dbReference>
<feature type="active site" description="Nucleophile" evidence="4">
    <location>
        <position position="70"/>
    </location>
</feature>
<dbReference type="InterPro" id="IPR036052">
    <property type="entry name" value="TrpB-like_PALP_sf"/>
</dbReference>
<dbReference type="Proteomes" id="UP000184363">
    <property type="component" value="Unassembled WGS sequence"/>
</dbReference>
<dbReference type="EMBL" id="FRAP01000016">
    <property type="protein sequence ID" value="SHL03944.1"/>
    <property type="molecule type" value="Genomic_DNA"/>
</dbReference>
<comment type="cofactor">
    <cofactor evidence="1">
        <name>pyridoxal 5'-phosphate</name>
        <dbReference type="ChEBI" id="CHEBI:597326"/>
    </cofactor>
</comment>
<evidence type="ECO:0000259" key="6">
    <source>
        <dbReference type="Pfam" id="PF00291"/>
    </source>
</evidence>
<evidence type="ECO:0000313" key="8">
    <source>
        <dbReference type="Proteomes" id="UP000184363"/>
    </source>
</evidence>
<comment type="similarity">
    <text evidence="2">Belongs to the ACC deaminase/D-cysteine desulfhydrase family.</text>
</comment>
<protein>
    <submittedName>
        <fullName evidence="7">D-cysteine desulfhydrase</fullName>
    </submittedName>
</protein>
<dbReference type="PANTHER" id="PTHR43780">
    <property type="entry name" value="1-AMINOCYCLOPROPANE-1-CARBOXYLATE DEAMINASE-RELATED"/>
    <property type="match status" value="1"/>
</dbReference>
<dbReference type="PIRSF" id="PIRSF006278">
    <property type="entry name" value="ACCD_DCysDesulf"/>
    <property type="match status" value="1"/>
</dbReference>
<dbReference type="SUPFAM" id="SSF53686">
    <property type="entry name" value="Tryptophan synthase beta subunit-like PLP-dependent enzymes"/>
    <property type="match status" value="1"/>
</dbReference>
<dbReference type="STRING" id="1848.SAMN05443637_116182"/>
<evidence type="ECO:0000256" key="4">
    <source>
        <dbReference type="PIRSR" id="PIRSR006278-1"/>
    </source>
</evidence>
<feature type="domain" description="Tryptophan synthase beta chain-like PALP" evidence="6">
    <location>
        <begin position="6"/>
        <end position="300"/>
    </location>
</feature>
<keyword evidence="3 5" id="KW-0663">Pyridoxal phosphate</keyword>
<evidence type="ECO:0000256" key="1">
    <source>
        <dbReference type="ARBA" id="ARBA00001933"/>
    </source>
</evidence>
<dbReference type="OrthoDB" id="9801249at2"/>
<dbReference type="Pfam" id="PF00291">
    <property type="entry name" value="PALP"/>
    <property type="match status" value="1"/>
</dbReference>
<dbReference type="AlphaFoldDB" id="A0A1M6XD83"/>
<dbReference type="RefSeq" id="WP_073458831.1">
    <property type="nucleotide sequence ID" value="NZ_FRAP01000016.1"/>
</dbReference>
<reference evidence="7 8" key="1">
    <citation type="submission" date="2016-11" db="EMBL/GenBank/DDBJ databases">
        <authorList>
            <person name="Jaros S."/>
            <person name="Januszkiewicz K."/>
            <person name="Wedrychowicz H."/>
        </authorList>
    </citation>
    <scope>NUCLEOTIDE SEQUENCE [LARGE SCALE GENOMIC DNA]</scope>
    <source>
        <strain evidence="7 8">DSM 43832</strain>
    </source>
</reference>
<accession>A0A1M6XD83</accession>
<proteinExistence type="inferred from homology"/>
<gene>
    <name evidence="7" type="ORF">SAMN05443637_116182</name>
</gene>
<keyword evidence="8" id="KW-1185">Reference proteome</keyword>
<organism evidence="7 8">
    <name type="scientific">Pseudonocardia thermophila</name>
    <dbReference type="NCBI Taxonomy" id="1848"/>
    <lineage>
        <taxon>Bacteria</taxon>
        <taxon>Bacillati</taxon>
        <taxon>Actinomycetota</taxon>
        <taxon>Actinomycetes</taxon>
        <taxon>Pseudonocardiales</taxon>
        <taxon>Pseudonocardiaceae</taxon>
        <taxon>Pseudonocardia</taxon>
    </lineage>
</organism>